<reference evidence="3 4" key="1">
    <citation type="submission" date="2019-06" db="EMBL/GenBank/DDBJ databases">
        <title>Sequencing the genomes of 1000 actinobacteria strains.</title>
        <authorList>
            <person name="Klenk H.-P."/>
        </authorList>
    </citation>
    <scope>NUCLEOTIDE SEQUENCE [LARGE SCALE GENOMIC DNA]</scope>
    <source>
        <strain evidence="3 4">DSM 44819</strain>
    </source>
</reference>
<organism evidence="3 4">
    <name type="scientific">Salinispora arenicola</name>
    <dbReference type="NCBI Taxonomy" id="168697"/>
    <lineage>
        <taxon>Bacteria</taxon>
        <taxon>Bacillati</taxon>
        <taxon>Actinomycetota</taxon>
        <taxon>Actinomycetes</taxon>
        <taxon>Micromonosporales</taxon>
        <taxon>Micromonosporaceae</taxon>
        <taxon>Salinispora</taxon>
    </lineage>
</organism>
<dbReference type="AlphaFoldDB" id="A0A542XVB0"/>
<dbReference type="Proteomes" id="UP000677457">
    <property type="component" value="Unassembled WGS sequence"/>
</dbReference>
<dbReference type="EMBL" id="BOQM01000001">
    <property type="protein sequence ID" value="GIM81093.1"/>
    <property type="molecule type" value="Genomic_DNA"/>
</dbReference>
<evidence type="ECO:0000313" key="4">
    <source>
        <dbReference type="Proteomes" id="UP000315983"/>
    </source>
</evidence>
<feature type="domain" description="DUF397" evidence="1">
    <location>
        <begin position="6"/>
        <end position="56"/>
    </location>
</feature>
<protein>
    <submittedName>
        <fullName evidence="3">Uncharacterized protein DUF397</fullName>
    </submittedName>
</protein>
<accession>A0A542XVB0</accession>
<comment type="caution">
    <text evidence="3">The sequence shown here is derived from an EMBL/GenBank/DDBJ whole genome shotgun (WGS) entry which is preliminary data.</text>
</comment>
<evidence type="ECO:0000313" key="2">
    <source>
        <dbReference type="EMBL" id="GIM81093.1"/>
    </source>
</evidence>
<dbReference type="InterPro" id="IPR007278">
    <property type="entry name" value="DUF397"/>
</dbReference>
<gene>
    <name evidence="3" type="ORF">FB564_5047</name>
    <name evidence="2" type="ORF">Sar04_00460</name>
</gene>
<sequence>MRRDGVWRKSSRSGGEGNCVEVAVFAAAVGVRDSKDRPGPALSFGSAAWARFVAAVPAGQHDHQA</sequence>
<evidence type="ECO:0000313" key="3">
    <source>
        <dbReference type="EMBL" id="TQL39774.1"/>
    </source>
</evidence>
<evidence type="ECO:0000313" key="5">
    <source>
        <dbReference type="Proteomes" id="UP000677457"/>
    </source>
</evidence>
<dbReference type="EMBL" id="VFOL01000001">
    <property type="protein sequence ID" value="TQL39774.1"/>
    <property type="molecule type" value="Genomic_DNA"/>
</dbReference>
<reference evidence="2 5" key="2">
    <citation type="submission" date="2021-03" db="EMBL/GenBank/DDBJ databases">
        <title>Whole genome shotgun sequence of Salinispora arenicola NBRC 105043.</title>
        <authorList>
            <person name="Komaki H."/>
            <person name="Tamura T."/>
        </authorList>
    </citation>
    <scope>NUCLEOTIDE SEQUENCE [LARGE SCALE GENOMIC DNA]</scope>
    <source>
        <strain evidence="2 5">NBRC 105043</strain>
    </source>
</reference>
<dbReference type="Pfam" id="PF04149">
    <property type="entry name" value="DUF397"/>
    <property type="match status" value="1"/>
</dbReference>
<proteinExistence type="predicted"/>
<evidence type="ECO:0000259" key="1">
    <source>
        <dbReference type="Pfam" id="PF04149"/>
    </source>
</evidence>
<dbReference type="Proteomes" id="UP000315983">
    <property type="component" value="Unassembled WGS sequence"/>
</dbReference>
<keyword evidence="5" id="KW-1185">Reference proteome</keyword>
<name>A0A542XVB0_SALAC</name>